<name>A0A562VC40_9ACTN</name>
<dbReference type="RefSeq" id="WP_147134118.1">
    <property type="nucleotide sequence ID" value="NZ_BAABIJ010000001.1"/>
</dbReference>
<proteinExistence type="predicted"/>
<accession>A0A562VC40</accession>
<evidence type="ECO:0000313" key="3">
    <source>
        <dbReference type="Proteomes" id="UP000321617"/>
    </source>
</evidence>
<reference evidence="2 3" key="1">
    <citation type="journal article" date="2013" name="Stand. Genomic Sci.">
        <title>Genomic Encyclopedia of Type Strains, Phase I: The one thousand microbial genomes (KMG-I) project.</title>
        <authorList>
            <person name="Kyrpides N.C."/>
            <person name="Woyke T."/>
            <person name="Eisen J.A."/>
            <person name="Garrity G."/>
            <person name="Lilburn T.G."/>
            <person name="Beck B.J."/>
            <person name="Whitman W.B."/>
            <person name="Hugenholtz P."/>
            <person name="Klenk H.P."/>
        </authorList>
    </citation>
    <scope>NUCLEOTIDE SEQUENCE [LARGE SCALE GENOMIC DNA]</scope>
    <source>
        <strain evidence="2 3">DSM 45044</strain>
    </source>
</reference>
<gene>
    <name evidence="2" type="ORF">LX16_1141</name>
</gene>
<evidence type="ECO:0000256" key="1">
    <source>
        <dbReference type="SAM" id="MobiDB-lite"/>
    </source>
</evidence>
<dbReference type="AlphaFoldDB" id="A0A562VC40"/>
<comment type="caution">
    <text evidence="2">The sequence shown here is derived from an EMBL/GenBank/DDBJ whole genome shotgun (WGS) entry which is preliminary data.</text>
</comment>
<protein>
    <submittedName>
        <fullName evidence="2">Uncharacterized protein</fullName>
    </submittedName>
</protein>
<dbReference type="EMBL" id="VLLL01000005">
    <property type="protein sequence ID" value="TWJ15436.1"/>
    <property type="molecule type" value="Genomic_DNA"/>
</dbReference>
<keyword evidence="3" id="KW-1185">Reference proteome</keyword>
<dbReference type="OrthoDB" id="9153660at2"/>
<feature type="region of interest" description="Disordered" evidence="1">
    <location>
        <begin position="1"/>
        <end position="31"/>
    </location>
</feature>
<dbReference type="Proteomes" id="UP000321617">
    <property type="component" value="Unassembled WGS sequence"/>
</dbReference>
<organism evidence="2 3">
    <name type="scientific">Stackebrandtia albiflava</name>
    <dbReference type="NCBI Taxonomy" id="406432"/>
    <lineage>
        <taxon>Bacteria</taxon>
        <taxon>Bacillati</taxon>
        <taxon>Actinomycetota</taxon>
        <taxon>Actinomycetes</taxon>
        <taxon>Glycomycetales</taxon>
        <taxon>Glycomycetaceae</taxon>
        <taxon>Stackebrandtia</taxon>
    </lineage>
</organism>
<evidence type="ECO:0000313" key="2">
    <source>
        <dbReference type="EMBL" id="TWJ15436.1"/>
    </source>
</evidence>
<sequence length="319" mass="34418">MSLLATEHAATEPPRRRPAAAPPEPGLHRLQRNAGNSAVAGLMVQRDLAAYTREHLDVTATMPQAPPILHTTTADAPAIEAALRALITSGDIGHRTVRHLRHFWSNGATHAQITAALRTARFARADEMATHLLDGHRVTLYSDRQLSYIPGIIWDTTISDTHDNLDVQTRRGLTQTERAAATSVYGGSLAYDDIVLEDAPIMGIGGYARTTPWQINFPTGTLSGGGPGLRWLIHELGHSWQYARGVSLATTLYHAVRGVYDYGGEPALIRNTAAGNGLSAFNTEQQADIAADAYDVLSSGGAAAAYQPYLTEFRSGTYR</sequence>